<reference evidence="3 4" key="1">
    <citation type="submission" date="2018-06" db="EMBL/GenBank/DDBJ databases">
        <title>Complete Genomes of Monosporascus.</title>
        <authorList>
            <person name="Robinson A.J."/>
            <person name="Natvig D.O."/>
        </authorList>
    </citation>
    <scope>NUCLEOTIDE SEQUENCE [LARGE SCALE GENOMIC DNA]</scope>
    <source>
        <strain evidence="3 4">CBS 609.92</strain>
    </source>
</reference>
<organism evidence="3 4">
    <name type="scientific">Monosporascus cannonballus</name>
    <dbReference type="NCBI Taxonomy" id="155416"/>
    <lineage>
        <taxon>Eukaryota</taxon>
        <taxon>Fungi</taxon>
        <taxon>Dikarya</taxon>
        <taxon>Ascomycota</taxon>
        <taxon>Pezizomycotina</taxon>
        <taxon>Sordariomycetes</taxon>
        <taxon>Xylariomycetidae</taxon>
        <taxon>Xylariales</taxon>
        <taxon>Xylariales incertae sedis</taxon>
        <taxon>Monosporascus</taxon>
    </lineage>
</organism>
<evidence type="ECO:0000259" key="2">
    <source>
        <dbReference type="Pfam" id="PF00857"/>
    </source>
</evidence>
<evidence type="ECO:0000313" key="4">
    <source>
        <dbReference type="Proteomes" id="UP000294003"/>
    </source>
</evidence>
<proteinExistence type="inferred from homology"/>
<dbReference type="InterPro" id="IPR000868">
    <property type="entry name" value="Isochorismatase-like_dom"/>
</dbReference>
<name>A0ABY0GXN8_9PEZI</name>
<dbReference type="InterPro" id="IPR036380">
    <property type="entry name" value="Isochorismatase-like_sf"/>
</dbReference>
<comment type="caution">
    <text evidence="3">The sequence shown here is derived from an EMBL/GenBank/DDBJ whole genome shotgun (WGS) entry which is preliminary data.</text>
</comment>
<dbReference type="SUPFAM" id="SSF52499">
    <property type="entry name" value="Isochorismatase-like hydrolases"/>
    <property type="match status" value="1"/>
</dbReference>
<dbReference type="EMBL" id="QJNS01000501">
    <property type="protein sequence ID" value="RYO77087.1"/>
    <property type="molecule type" value="Genomic_DNA"/>
</dbReference>
<evidence type="ECO:0000256" key="1">
    <source>
        <dbReference type="ARBA" id="ARBA00006336"/>
    </source>
</evidence>
<sequence>MADKTTPERRLKNQAIFVCDMQDKFAPAIWQFDKVVLTTQKVLRAAKILNIPVYVTTQNAARLGGTVAELEPLLAVAGATTIDKTQFSMWVPELARHFASTAGGAAASVADSPAQCRVVIVGIESHICVTQTALDLLAAGHDVFVLADGVSSCNEQEVPLALARLRAEGATVASSESWLYETMGDAGIAEFRDMAKLVKETSADTKTALSALLSKM</sequence>
<dbReference type="Pfam" id="PF00857">
    <property type="entry name" value="Isochorismatase"/>
    <property type="match status" value="1"/>
</dbReference>
<gene>
    <name evidence="3" type="ORF">DL762_009489</name>
</gene>
<keyword evidence="4" id="KW-1185">Reference proteome</keyword>
<dbReference type="Gene3D" id="3.40.50.850">
    <property type="entry name" value="Isochorismatase-like"/>
    <property type="match status" value="1"/>
</dbReference>
<comment type="similarity">
    <text evidence="1">Belongs to the isochorismatase family.</text>
</comment>
<dbReference type="PANTHER" id="PTHR14119">
    <property type="entry name" value="HYDROLASE"/>
    <property type="match status" value="1"/>
</dbReference>
<dbReference type="Proteomes" id="UP000294003">
    <property type="component" value="Unassembled WGS sequence"/>
</dbReference>
<protein>
    <recommendedName>
        <fullName evidence="2">Isochorismatase-like domain-containing protein</fullName>
    </recommendedName>
</protein>
<accession>A0ABY0GXN8</accession>
<dbReference type="InterPro" id="IPR050993">
    <property type="entry name" value="Isochorismatase_domain"/>
</dbReference>
<feature type="domain" description="Isochorismatase-like" evidence="2">
    <location>
        <begin position="15"/>
        <end position="176"/>
    </location>
</feature>
<evidence type="ECO:0000313" key="3">
    <source>
        <dbReference type="EMBL" id="RYO77087.1"/>
    </source>
</evidence>
<dbReference type="PANTHER" id="PTHR14119:SF3">
    <property type="entry name" value="ISOCHORISMATASE DOMAIN-CONTAINING PROTEIN 2"/>
    <property type="match status" value="1"/>
</dbReference>